<proteinExistence type="predicted"/>
<evidence type="ECO:0000313" key="1">
    <source>
        <dbReference type="EMBL" id="KXG26396.2"/>
    </source>
</evidence>
<evidence type="ECO:0000313" key="2">
    <source>
        <dbReference type="Proteomes" id="UP000000768"/>
    </source>
</evidence>
<reference evidence="2" key="2">
    <citation type="journal article" date="2018" name="Plant J.">
        <title>The Sorghum bicolor reference genome: improved assembly, gene annotations, a transcriptome atlas, and signatures of genome organization.</title>
        <authorList>
            <person name="McCormick R.F."/>
            <person name="Truong S.K."/>
            <person name="Sreedasyam A."/>
            <person name="Jenkins J."/>
            <person name="Shu S."/>
            <person name="Sims D."/>
            <person name="Kennedy M."/>
            <person name="Amirebrahimi M."/>
            <person name="Weers B.D."/>
            <person name="McKinley B."/>
            <person name="Mattison A."/>
            <person name="Morishige D.T."/>
            <person name="Grimwood J."/>
            <person name="Schmutz J."/>
            <person name="Mullet J.E."/>
        </authorList>
    </citation>
    <scope>NUCLEOTIDE SEQUENCE [LARGE SCALE GENOMIC DNA]</scope>
    <source>
        <strain evidence="2">cv. BTx623</strain>
    </source>
</reference>
<protein>
    <submittedName>
        <fullName evidence="1">Uncharacterized protein</fullName>
    </submittedName>
</protein>
<accession>A0A1B6PL56</accession>
<dbReference type="EMBL" id="CM000765">
    <property type="protein sequence ID" value="KXG26396.2"/>
    <property type="molecule type" value="Genomic_DNA"/>
</dbReference>
<dbReference type="Proteomes" id="UP000000768">
    <property type="component" value="Chromosome 6"/>
</dbReference>
<sequence length="69" mass="7745">MIWRWMETRVWRHQAAAAAALDTGSIRCTRSPSRPAASADEATTRTSIFSRCTASFEPMNLVCMHHYGS</sequence>
<gene>
    <name evidence="1" type="ORF">SORBI_3006G102650</name>
</gene>
<reference evidence="1 2" key="1">
    <citation type="journal article" date="2009" name="Nature">
        <title>The Sorghum bicolor genome and the diversification of grasses.</title>
        <authorList>
            <person name="Paterson A.H."/>
            <person name="Bowers J.E."/>
            <person name="Bruggmann R."/>
            <person name="Dubchak I."/>
            <person name="Grimwood J."/>
            <person name="Gundlach H."/>
            <person name="Haberer G."/>
            <person name="Hellsten U."/>
            <person name="Mitros T."/>
            <person name="Poliakov A."/>
            <person name="Schmutz J."/>
            <person name="Spannagl M."/>
            <person name="Tang H."/>
            <person name="Wang X."/>
            <person name="Wicker T."/>
            <person name="Bharti A.K."/>
            <person name="Chapman J."/>
            <person name="Feltus F.A."/>
            <person name="Gowik U."/>
            <person name="Grigoriev I.V."/>
            <person name="Lyons E."/>
            <person name="Maher C.A."/>
            <person name="Martis M."/>
            <person name="Narechania A."/>
            <person name="Otillar R.P."/>
            <person name="Penning B.W."/>
            <person name="Salamov A.A."/>
            <person name="Wang Y."/>
            <person name="Zhang L."/>
            <person name="Carpita N.C."/>
            <person name="Freeling M."/>
            <person name="Gingle A.R."/>
            <person name="Hash C.T."/>
            <person name="Keller B."/>
            <person name="Klein P."/>
            <person name="Kresovich S."/>
            <person name="McCann M.C."/>
            <person name="Ming R."/>
            <person name="Peterson D.G."/>
            <person name="Mehboob-ur-Rahman"/>
            <person name="Ware D."/>
            <person name="Westhoff P."/>
            <person name="Mayer K.F."/>
            <person name="Messing J."/>
            <person name="Rokhsar D.S."/>
        </authorList>
    </citation>
    <scope>NUCLEOTIDE SEQUENCE [LARGE SCALE GENOMIC DNA]</scope>
    <source>
        <strain evidence="2">cv. BTx623</strain>
    </source>
</reference>
<keyword evidence="2" id="KW-1185">Reference proteome</keyword>
<organism evidence="1 2">
    <name type="scientific">Sorghum bicolor</name>
    <name type="common">Sorghum</name>
    <name type="synonym">Sorghum vulgare</name>
    <dbReference type="NCBI Taxonomy" id="4558"/>
    <lineage>
        <taxon>Eukaryota</taxon>
        <taxon>Viridiplantae</taxon>
        <taxon>Streptophyta</taxon>
        <taxon>Embryophyta</taxon>
        <taxon>Tracheophyta</taxon>
        <taxon>Spermatophyta</taxon>
        <taxon>Magnoliopsida</taxon>
        <taxon>Liliopsida</taxon>
        <taxon>Poales</taxon>
        <taxon>Poaceae</taxon>
        <taxon>PACMAD clade</taxon>
        <taxon>Panicoideae</taxon>
        <taxon>Andropogonodae</taxon>
        <taxon>Andropogoneae</taxon>
        <taxon>Sorghinae</taxon>
        <taxon>Sorghum</taxon>
    </lineage>
</organism>
<name>A0A1B6PL56_SORBI</name>
<dbReference type="Gramene" id="KXG26396">
    <property type="protein sequence ID" value="KXG26396"/>
    <property type="gene ID" value="SORBI_3006G102650"/>
</dbReference>
<dbReference type="InParanoid" id="A0A1B6PL56"/>
<dbReference type="AlphaFoldDB" id="A0A1B6PL56"/>